<keyword evidence="3" id="KW-0804">Transcription</keyword>
<keyword evidence="1" id="KW-0805">Transcription regulation</keyword>
<dbReference type="PROSITE" id="PS00041">
    <property type="entry name" value="HTH_ARAC_FAMILY_1"/>
    <property type="match status" value="1"/>
</dbReference>
<dbReference type="GO" id="GO:0003700">
    <property type="term" value="F:DNA-binding transcription factor activity"/>
    <property type="evidence" value="ECO:0007669"/>
    <property type="project" value="InterPro"/>
</dbReference>
<dbReference type="InterPro" id="IPR011051">
    <property type="entry name" value="RmlC_Cupin_sf"/>
</dbReference>
<dbReference type="Gene3D" id="2.60.120.10">
    <property type="entry name" value="Jelly Rolls"/>
    <property type="match status" value="1"/>
</dbReference>
<dbReference type="PANTHER" id="PTHR46796">
    <property type="entry name" value="HTH-TYPE TRANSCRIPTIONAL ACTIVATOR RHAS-RELATED"/>
    <property type="match status" value="1"/>
</dbReference>
<accession>A0A1T4LAQ5</accession>
<keyword evidence="6" id="KW-1185">Reference proteome</keyword>
<dbReference type="InterPro" id="IPR018062">
    <property type="entry name" value="HTH_AraC-typ_CS"/>
</dbReference>
<organism evidence="5 6">
    <name type="scientific">Sediminibacterium ginsengisoli</name>
    <dbReference type="NCBI Taxonomy" id="413434"/>
    <lineage>
        <taxon>Bacteria</taxon>
        <taxon>Pseudomonadati</taxon>
        <taxon>Bacteroidota</taxon>
        <taxon>Chitinophagia</taxon>
        <taxon>Chitinophagales</taxon>
        <taxon>Chitinophagaceae</taxon>
        <taxon>Sediminibacterium</taxon>
    </lineage>
</organism>
<dbReference type="PANTHER" id="PTHR46796:SF2">
    <property type="entry name" value="TRANSCRIPTIONAL REGULATORY PROTEIN"/>
    <property type="match status" value="1"/>
</dbReference>
<dbReference type="InterPro" id="IPR018060">
    <property type="entry name" value="HTH_AraC"/>
</dbReference>
<dbReference type="InterPro" id="IPR014710">
    <property type="entry name" value="RmlC-like_jellyroll"/>
</dbReference>
<evidence type="ECO:0000256" key="2">
    <source>
        <dbReference type="ARBA" id="ARBA00023125"/>
    </source>
</evidence>
<dbReference type="PROSITE" id="PS01124">
    <property type="entry name" value="HTH_ARAC_FAMILY_2"/>
    <property type="match status" value="1"/>
</dbReference>
<dbReference type="SUPFAM" id="SSF51182">
    <property type="entry name" value="RmlC-like cupins"/>
    <property type="match status" value="1"/>
</dbReference>
<evidence type="ECO:0000259" key="4">
    <source>
        <dbReference type="PROSITE" id="PS01124"/>
    </source>
</evidence>
<dbReference type="GO" id="GO:0043565">
    <property type="term" value="F:sequence-specific DNA binding"/>
    <property type="evidence" value="ECO:0007669"/>
    <property type="project" value="InterPro"/>
</dbReference>
<evidence type="ECO:0000313" key="5">
    <source>
        <dbReference type="EMBL" id="SJZ51681.1"/>
    </source>
</evidence>
<dbReference type="Gene3D" id="1.10.10.60">
    <property type="entry name" value="Homeodomain-like"/>
    <property type="match status" value="1"/>
</dbReference>
<dbReference type="SUPFAM" id="SSF46689">
    <property type="entry name" value="Homeodomain-like"/>
    <property type="match status" value="2"/>
</dbReference>
<evidence type="ECO:0000256" key="3">
    <source>
        <dbReference type="ARBA" id="ARBA00023163"/>
    </source>
</evidence>
<gene>
    <name evidence="5" type="ORF">SAMN04488132_102397</name>
</gene>
<dbReference type="InterPro" id="IPR009057">
    <property type="entry name" value="Homeodomain-like_sf"/>
</dbReference>
<sequence>MYSDHILADNDLFSLSRVVYHKGHGYTPHSHKETAISIVLNGIMHEKVDGRSEIGKGAVTIIKPAGVVHENLFTEDCTILCLYLHKNHDTRLDKKGVLEEWKWRQGLNCLPLLSDLLKSKTEQQAREKLAVMLGYIGSHQVNREDAIPFWLADAKEYIDHHFTEPVNVTMLAARYKVHRVYLARAFRRYYGQNIKSYLKALRLHHSAASVINGNTVMDTALLNGFSDQSHLQRLFKEQTKQTPLQFRETFS</sequence>
<evidence type="ECO:0000256" key="1">
    <source>
        <dbReference type="ARBA" id="ARBA00023015"/>
    </source>
</evidence>
<dbReference type="Pfam" id="PF12833">
    <property type="entry name" value="HTH_18"/>
    <property type="match status" value="1"/>
</dbReference>
<reference evidence="5 6" key="1">
    <citation type="submission" date="2017-02" db="EMBL/GenBank/DDBJ databases">
        <authorList>
            <person name="Peterson S.W."/>
        </authorList>
    </citation>
    <scope>NUCLEOTIDE SEQUENCE [LARGE SCALE GENOMIC DNA]</scope>
    <source>
        <strain evidence="5 6">DSM 22335</strain>
    </source>
</reference>
<dbReference type="InterPro" id="IPR050204">
    <property type="entry name" value="AraC_XylS_family_regulators"/>
</dbReference>
<dbReference type="RefSeq" id="WP_078830345.1">
    <property type="nucleotide sequence ID" value="NZ_FUWH01000002.1"/>
</dbReference>
<dbReference type="SMART" id="SM00342">
    <property type="entry name" value="HTH_ARAC"/>
    <property type="match status" value="1"/>
</dbReference>
<name>A0A1T4LAQ5_9BACT</name>
<dbReference type="EMBL" id="FUWH01000002">
    <property type="protein sequence ID" value="SJZ51681.1"/>
    <property type="molecule type" value="Genomic_DNA"/>
</dbReference>
<dbReference type="OrthoDB" id="511992at2"/>
<protein>
    <submittedName>
        <fullName evidence="5">AraC-type DNA-binding protein</fullName>
    </submittedName>
</protein>
<feature type="domain" description="HTH araC/xylS-type" evidence="4">
    <location>
        <begin position="152"/>
        <end position="249"/>
    </location>
</feature>
<dbReference type="STRING" id="413434.SAMN04488132_102397"/>
<proteinExistence type="predicted"/>
<dbReference type="AlphaFoldDB" id="A0A1T4LAQ5"/>
<dbReference type="Proteomes" id="UP000190888">
    <property type="component" value="Unassembled WGS sequence"/>
</dbReference>
<keyword evidence="2 5" id="KW-0238">DNA-binding</keyword>
<evidence type="ECO:0000313" key="6">
    <source>
        <dbReference type="Proteomes" id="UP000190888"/>
    </source>
</evidence>